<protein>
    <submittedName>
        <fullName evidence="2">Uncharacterized protein</fullName>
    </submittedName>
</protein>
<dbReference type="HOGENOM" id="CLU_863281_0_0_1"/>
<accession>J4VSC7</accession>
<dbReference type="EMBL" id="JH725206">
    <property type="protein sequence ID" value="EJP61505.1"/>
    <property type="molecule type" value="Genomic_DNA"/>
</dbReference>
<dbReference type="InParanoid" id="J4VSC7"/>
<evidence type="ECO:0000313" key="2">
    <source>
        <dbReference type="EMBL" id="EJP61505.1"/>
    </source>
</evidence>
<reference evidence="2 3" key="1">
    <citation type="journal article" date="2012" name="Sci. Rep.">
        <title>Genomic perspectives on the evolution of fungal entomopathogenicity in Beauveria bassiana.</title>
        <authorList>
            <person name="Xiao G."/>
            <person name="Ying S.H."/>
            <person name="Zheng P."/>
            <person name="Wang Z.L."/>
            <person name="Zhang S."/>
            <person name="Xie X.Q."/>
            <person name="Shang Y."/>
            <person name="St Leger R.J."/>
            <person name="Zhao G.P."/>
            <person name="Wang C."/>
            <person name="Feng M.G."/>
        </authorList>
    </citation>
    <scope>NUCLEOTIDE SEQUENCE [LARGE SCALE GENOMIC DNA]</scope>
    <source>
        <strain evidence="2 3">ARSEF 2860</strain>
    </source>
</reference>
<evidence type="ECO:0000313" key="3">
    <source>
        <dbReference type="Proteomes" id="UP000002762"/>
    </source>
</evidence>
<feature type="region of interest" description="Disordered" evidence="1">
    <location>
        <begin position="223"/>
        <end position="244"/>
    </location>
</feature>
<sequence length="322" mass="35652">MSSGFLTRTNSYNTTSFRCVWCWMGMRSSFLPSASGTCIERWLPGYGAGPASAAPSAAQNANADYSIRPWAWAVASRPIDAWLKAAHGTQPLASRVQIFIDSSFAQNFLLVLSMFTLADEPKPLSPRRRQAPVAVMHEASTPAGKHDTKRTVSPRTLQNAERGAPGGHNPHKVRNAYNVHIAYKSGAVTDPRQRGESDLRHVATAAVVGQTCWNQYGLGERCQPPKSSSAFRTRASRQVSRPSSYGAPWELIKPRVRTSTPIPYVIGFLQERVSIQQLGTNLSYVTQHFFHDSMIMLDETVGLSMYPLLFPSKRRHKPPPEN</sequence>
<dbReference type="RefSeq" id="XP_008602848.1">
    <property type="nucleotide sequence ID" value="XM_008604626.1"/>
</dbReference>
<proteinExistence type="predicted"/>
<gene>
    <name evidence="2" type="ORF">BBA_09529</name>
</gene>
<feature type="compositionally biased region" description="Polar residues" evidence="1">
    <location>
        <begin position="225"/>
        <end position="243"/>
    </location>
</feature>
<dbReference type="Proteomes" id="UP000002762">
    <property type="component" value="Unassembled WGS sequence"/>
</dbReference>
<dbReference type="AlphaFoldDB" id="J4VSC7"/>
<keyword evidence="3" id="KW-1185">Reference proteome</keyword>
<evidence type="ECO:0000256" key="1">
    <source>
        <dbReference type="SAM" id="MobiDB-lite"/>
    </source>
</evidence>
<name>J4VSC7_BEAB2</name>
<dbReference type="GeneID" id="19892541"/>
<organism evidence="2 3">
    <name type="scientific">Beauveria bassiana (strain ARSEF 2860)</name>
    <name type="common">White muscardine disease fungus</name>
    <name type="synonym">Tritirachium shiotae</name>
    <dbReference type="NCBI Taxonomy" id="655819"/>
    <lineage>
        <taxon>Eukaryota</taxon>
        <taxon>Fungi</taxon>
        <taxon>Dikarya</taxon>
        <taxon>Ascomycota</taxon>
        <taxon>Pezizomycotina</taxon>
        <taxon>Sordariomycetes</taxon>
        <taxon>Hypocreomycetidae</taxon>
        <taxon>Hypocreales</taxon>
        <taxon>Cordycipitaceae</taxon>
        <taxon>Beauveria</taxon>
    </lineage>
</organism>